<evidence type="ECO:0000256" key="12">
    <source>
        <dbReference type="PIRNR" id="PIRNR006621"/>
    </source>
</evidence>
<dbReference type="Pfam" id="PF01207">
    <property type="entry name" value="Dus"/>
    <property type="match status" value="1"/>
</dbReference>
<dbReference type="InterPro" id="IPR035587">
    <property type="entry name" value="DUS-like_FMN-bd"/>
</dbReference>
<reference evidence="16 17" key="1">
    <citation type="submission" date="2021-10" db="EMBL/GenBank/DDBJ databases">
        <title>Anaerobic single-cell dispensing facilitates the cultivation of human gut bacteria.</title>
        <authorList>
            <person name="Afrizal A."/>
        </authorList>
    </citation>
    <scope>NUCLEOTIDE SEQUENCE [LARGE SCALE GENOMIC DNA]</scope>
    <source>
        <strain evidence="16 17">CLA-AA-H270</strain>
    </source>
</reference>
<evidence type="ECO:0000256" key="11">
    <source>
        <dbReference type="ARBA" id="ARBA00048802"/>
    </source>
</evidence>
<organism evidence="16 17">
    <name type="scientific">Agathobaculum butyriciproducens</name>
    <dbReference type="NCBI Taxonomy" id="1628085"/>
    <lineage>
        <taxon>Bacteria</taxon>
        <taxon>Bacillati</taxon>
        <taxon>Bacillota</taxon>
        <taxon>Clostridia</taxon>
        <taxon>Eubacteriales</taxon>
        <taxon>Butyricicoccaceae</taxon>
        <taxon>Agathobaculum</taxon>
    </lineage>
</organism>
<evidence type="ECO:0000313" key="17">
    <source>
        <dbReference type="Proteomes" id="UP001298753"/>
    </source>
</evidence>
<dbReference type="InterPro" id="IPR001269">
    <property type="entry name" value="DUS_fam"/>
</dbReference>
<evidence type="ECO:0000256" key="8">
    <source>
        <dbReference type="ARBA" id="ARBA00022884"/>
    </source>
</evidence>
<keyword evidence="6 12" id="KW-0819">tRNA processing</keyword>
<dbReference type="PANTHER" id="PTHR45846">
    <property type="entry name" value="TRNA-DIHYDROURIDINE(47) SYNTHASE [NAD(P)(+)]-LIKE"/>
    <property type="match status" value="1"/>
</dbReference>
<evidence type="ECO:0000256" key="6">
    <source>
        <dbReference type="ARBA" id="ARBA00022694"/>
    </source>
</evidence>
<dbReference type="Gene3D" id="3.20.20.70">
    <property type="entry name" value="Aldolase class I"/>
    <property type="match status" value="1"/>
</dbReference>
<evidence type="ECO:0000256" key="10">
    <source>
        <dbReference type="ARBA" id="ARBA00048205"/>
    </source>
</evidence>
<keyword evidence="9 12" id="KW-0560">Oxidoreductase</keyword>
<dbReference type="RefSeq" id="WP_227600919.1">
    <property type="nucleotide sequence ID" value="NZ_JAJEPX010000029.1"/>
</dbReference>
<accession>A0AAW4W0N8</accession>
<comment type="caution">
    <text evidence="16">The sequence shown here is derived from an EMBL/GenBank/DDBJ whole genome shotgun (WGS) entry which is preliminary data.</text>
</comment>
<dbReference type="SUPFAM" id="SSF51395">
    <property type="entry name" value="FMN-linked oxidoreductases"/>
    <property type="match status" value="1"/>
</dbReference>
<comment type="cofactor">
    <cofactor evidence="1 12 14">
        <name>FMN</name>
        <dbReference type="ChEBI" id="CHEBI:58210"/>
    </cofactor>
</comment>
<keyword evidence="4 12" id="KW-0285">Flavoprotein</keyword>
<keyword evidence="5 12" id="KW-0288">FMN</keyword>
<name>A0AAW4W0N8_9FIRM</name>
<dbReference type="CDD" id="cd02801">
    <property type="entry name" value="DUS_like_FMN"/>
    <property type="match status" value="1"/>
</dbReference>
<feature type="binding site" evidence="14">
    <location>
        <begin position="225"/>
        <end position="226"/>
    </location>
    <ligand>
        <name>FMN</name>
        <dbReference type="ChEBI" id="CHEBI:58210"/>
    </ligand>
</feature>
<comment type="similarity">
    <text evidence="12">Belongs to the dus family.</text>
</comment>
<dbReference type="Proteomes" id="UP001298753">
    <property type="component" value="Unassembled WGS sequence"/>
</dbReference>
<dbReference type="NCBIfam" id="TIGR00737">
    <property type="entry name" value="nifR3_yhdG"/>
    <property type="match status" value="1"/>
</dbReference>
<evidence type="ECO:0000313" key="16">
    <source>
        <dbReference type="EMBL" id="MCC2177325.1"/>
    </source>
</evidence>
<feature type="domain" description="DUS-like FMN-binding" evidence="15">
    <location>
        <begin position="14"/>
        <end position="311"/>
    </location>
</feature>
<evidence type="ECO:0000256" key="7">
    <source>
        <dbReference type="ARBA" id="ARBA00022857"/>
    </source>
</evidence>
<sequence>MQIGNITINGKLALAPMAGVTDLAFRHICREHGAALTVTEMVSAKALCYKDKKTPRLLELGADEHPAAAQIFGHEPDTMAEGAKLALEKSGCDIIDINMGCPAPKIVNNGDGSALMKDPELASKVIAAVVNAVDVPVTVKFRKGWDEKSVNCVEFAKMAEQSGAAAITLHGRTRSQQYSGTADWDVIREVKQAVCIPVFANGDVAEPEDAVRILAHTGADGVMIGRGSLGDPWLFERANALLETGICPALPPFAERIDTAVRQIELAAEQKGEHIAMLEARRHVNCYLKRESGVKTFKNRICALTKLSDLYEIADELKAFVSAKENI</sequence>
<comment type="function">
    <text evidence="2 12">Catalyzes the synthesis of 5,6-dihydrouridine (D), a modified base found in the D-loop of most tRNAs, via the reduction of the C5-C6 double bond in target uridines.</text>
</comment>
<keyword evidence="7" id="KW-0521">NADP</keyword>
<dbReference type="GeneID" id="98659211"/>
<keyword evidence="3" id="KW-0820">tRNA-binding</keyword>
<comment type="catalytic activity">
    <reaction evidence="11">
        <text>a 5,6-dihydrouridine in tRNA + NAD(+) = a uridine in tRNA + NADH + H(+)</text>
        <dbReference type="Rhea" id="RHEA:54452"/>
        <dbReference type="Rhea" id="RHEA-COMP:13339"/>
        <dbReference type="Rhea" id="RHEA-COMP:13887"/>
        <dbReference type="ChEBI" id="CHEBI:15378"/>
        <dbReference type="ChEBI" id="CHEBI:57540"/>
        <dbReference type="ChEBI" id="CHEBI:57945"/>
        <dbReference type="ChEBI" id="CHEBI:65315"/>
        <dbReference type="ChEBI" id="CHEBI:74443"/>
    </reaction>
</comment>
<dbReference type="AlphaFoldDB" id="A0AAW4W0N8"/>
<comment type="catalytic activity">
    <reaction evidence="10">
        <text>a 5,6-dihydrouridine in tRNA + NADP(+) = a uridine in tRNA + NADPH + H(+)</text>
        <dbReference type="Rhea" id="RHEA:23624"/>
        <dbReference type="Rhea" id="RHEA-COMP:13339"/>
        <dbReference type="Rhea" id="RHEA-COMP:13887"/>
        <dbReference type="ChEBI" id="CHEBI:15378"/>
        <dbReference type="ChEBI" id="CHEBI:57783"/>
        <dbReference type="ChEBI" id="CHEBI:58349"/>
        <dbReference type="ChEBI" id="CHEBI:65315"/>
        <dbReference type="ChEBI" id="CHEBI:74443"/>
    </reaction>
</comment>
<dbReference type="InterPro" id="IPR018517">
    <property type="entry name" value="tRNA_hU_synthase_CS"/>
</dbReference>
<dbReference type="InterPro" id="IPR013785">
    <property type="entry name" value="Aldolase_TIM"/>
</dbReference>
<feature type="binding site" evidence="14">
    <location>
        <begin position="16"/>
        <end position="18"/>
    </location>
    <ligand>
        <name>FMN</name>
        <dbReference type="ChEBI" id="CHEBI:58210"/>
    </ligand>
</feature>
<evidence type="ECO:0000256" key="4">
    <source>
        <dbReference type="ARBA" id="ARBA00022630"/>
    </source>
</evidence>
<dbReference type="EC" id="1.3.1.-" evidence="12"/>
<evidence type="ECO:0000259" key="15">
    <source>
        <dbReference type="Pfam" id="PF01207"/>
    </source>
</evidence>
<gene>
    <name evidence="16" type="primary">dusB</name>
    <name evidence="16" type="ORF">LKD22_09350</name>
</gene>
<dbReference type="InterPro" id="IPR024036">
    <property type="entry name" value="tRNA-dHydroUridine_Synthase_C"/>
</dbReference>
<evidence type="ECO:0000256" key="2">
    <source>
        <dbReference type="ARBA" id="ARBA00002790"/>
    </source>
</evidence>
<dbReference type="GO" id="GO:0050660">
    <property type="term" value="F:flavin adenine dinucleotide binding"/>
    <property type="evidence" value="ECO:0007669"/>
    <property type="project" value="InterPro"/>
</dbReference>
<feature type="binding site" evidence="14">
    <location>
        <position position="170"/>
    </location>
    <ligand>
        <name>FMN</name>
        <dbReference type="ChEBI" id="CHEBI:58210"/>
    </ligand>
</feature>
<proteinExistence type="inferred from homology"/>
<dbReference type="GO" id="GO:0017150">
    <property type="term" value="F:tRNA dihydrouridine synthase activity"/>
    <property type="evidence" value="ECO:0007669"/>
    <property type="project" value="InterPro"/>
</dbReference>
<feature type="binding site" evidence="14">
    <location>
        <position position="140"/>
    </location>
    <ligand>
        <name>FMN</name>
        <dbReference type="ChEBI" id="CHEBI:58210"/>
    </ligand>
</feature>
<dbReference type="InterPro" id="IPR004652">
    <property type="entry name" value="DusB-like"/>
</dbReference>
<feature type="binding site" evidence="14">
    <location>
        <position position="70"/>
    </location>
    <ligand>
        <name>FMN</name>
        <dbReference type="ChEBI" id="CHEBI:58210"/>
    </ligand>
</feature>
<keyword evidence="14" id="KW-0547">Nucleotide-binding</keyword>
<dbReference type="GO" id="GO:0000049">
    <property type="term" value="F:tRNA binding"/>
    <property type="evidence" value="ECO:0007669"/>
    <property type="project" value="UniProtKB-KW"/>
</dbReference>
<evidence type="ECO:0000256" key="14">
    <source>
        <dbReference type="PIRSR" id="PIRSR006621-2"/>
    </source>
</evidence>
<dbReference type="PANTHER" id="PTHR45846:SF1">
    <property type="entry name" value="TRNA-DIHYDROURIDINE(47) SYNTHASE [NAD(P)(+)]-LIKE"/>
    <property type="match status" value="1"/>
</dbReference>
<protein>
    <recommendedName>
        <fullName evidence="12">tRNA-dihydrouridine synthase</fullName>
        <ecNumber evidence="12">1.3.1.-</ecNumber>
    </recommendedName>
</protein>
<evidence type="ECO:0000256" key="1">
    <source>
        <dbReference type="ARBA" id="ARBA00001917"/>
    </source>
</evidence>
<evidence type="ECO:0000256" key="3">
    <source>
        <dbReference type="ARBA" id="ARBA00022555"/>
    </source>
</evidence>
<dbReference type="EMBL" id="JAJEPX010000029">
    <property type="protein sequence ID" value="MCC2177325.1"/>
    <property type="molecule type" value="Genomic_DNA"/>
</dbReference>
<feature type="active site" description="Proton donor" evidence="13">
    <location>
        <position position="101"/>
    </location>
</feature>
<evidence type="ECO:0000256" key="5">
    <source>
        <dbReference type="ARBA" id="ARBA00022643"/>
    </source>
</evidence>
<dbReference type="PROSITE" id="PS01136">
    <property type="entry name" value="UPF0034"/>
    <property type="match status" value="1"/>
</dbReference>
<evidence type="ECO:0000256" key="9">
    <source>
        <dbReference type="ARBA" id="ARBA00023002"/>
    </source>
</evidence>
<keyword evidence="8" id="KW-0694">RNA-binding</keyword>
<dbReference type="PIRSF" id="PIRSF006621">
    <property type="entry name" value="Dus"/>
    <property type="match status" value="1"/>
</dbReference>
<keyword evidence="17" id="KW-1185">Reference proteome</keyword>
<evidence type="ECO:0000256" key="13">
    <source>
        <dbReference type="PIRSR" id="PIRSR006621-1"/>
    </source>
</evidence>
<dbReference type="Gene3D" id="1.10.1200.80">
    <property type="entry name" value="Putative flavin oxidoreducatase, domain 2"/>
    <property type="match status" value="1"/>
</dbReference>